<feature type="region of interest" description="Disordered" evidence="1">
    <location>
        <begin position="393"/>
        <end position="421"/>
    </location>
</feature>
<keyword evidence="3" id="KW-1185">Reference proteome</keyword>
<feature type="compositionally biased region" description="Basic residues" evidence="1">
    <location>
        <begin position="1"/>
        <end position="11"/>
    </location>
</feature>
<evidence type="ECO:0000256" key="1">
    <source>
        <dbReference type="SAM" id="MobiDB-lite"/>
    </source>
</evidence>
<protein>
    <submittedName>
        <fullName evidence="2">Uncharacterized protein</fullName>
    </submittedName>
</protein>
<organism evidence="2 3">
    <name type="scientific">Lodderomyces beijingensis</name>
    <dbReference type="NCBI Taxonomy" id="1775926"/>
    <lineage>
        <taxon>Eukaryota</taxon>
        <taxon>Fungi</taxon>
        <taxon>Dikarya</taxon>
        <taxon>Ascomycota</taxon>
        <taxon>Saccharomycotina</taxon>
        <taxon>Pichiomycetes</taxon>
        <taxon>Debaryomycetaceae</taxon>
        <taxon>Candida/Lodderomyces clade</taxon>
        <taxon>Lodderomyces</taxon>
    </lineage>
</organism>
<feature type="compositionally biased region" description="Polar residues" evidence="1">
    <location>
        <begin position="18"/>
        <end position="31"/>
    </location>
</feature>
<dbReference type="RefSeq" id="XP_066828742.1">
    <property type="nucleotide sequence ID" value="XM_066971733.1"/>
</dbReference>
<feature type="compositionally biased region" description="Polar residues" evidence="1">
    <location>
        <begin position="393"/>
        <end position="403"/>
    </location>
</feature>
<dbReference type="Proteomes" id="UP001497383">
    <property type="component" value="Chromosome 2"/>
</dbReference>
<name>A0ABP0ZK52_9ASCO</name>
<accession>A0ABP0ZK52</accession>
<gene>
    <name evidence="2" type="ORF">LODBEIA_P18040</name>
</gene>
<dbReference type="EMBL" id="OZ022406">
    <property type="protein sequence ID" value="CAK9437426.1"/>
    <property type="molecule type" value="Genomic_DNA"/>
</dbReference>
<dbReference type="SUPFAM" id="SSF52047">
    <property type="entry name" value="RNI-like"/>
    <property type="match status" value="1"/>
</dbReference>
<reference evidence="2 3" key="1">
    <citation type="submission" date="2024-03" db="EMBL/GenBank/DDBJ databases">
        <authorList>
            <person name="Brejova B."/>
        </authorList>
    </citation>
    <scope>NUCLEOTIDE SEQUENCE [LARGE SCALE GENOMIC DNA]</scope>
    <source>
        <strain evidence="2 3">CBS 14171</strain>
    </source>
</reference>
<sequence length="434" mass="48910">MKRKNRTRPSRRFCAGGSKSNKGQRSTAHVNSKQQQQQQEEKLESLEAKYSRLGTDDAELASSTSNYPWHLIPPRIGLDQHNSSSARHRQSQLQLQLRLPLLQQLCAEQIAYSTAGLTTGLLRRLPWRIAKKIWESILFNNMDSFDIYAKFALIFGHSVDFRSHAYDIQTVTSRAAVLRKLKVPQGHYRMDCVPGDVSVDELAMQLARVKHRVVLDIRDSSWPREAYFNLYNVPNLYGLSFNHSSIDDSFLYNLGSALVSSCKLARLEFVKIHDTKVTAQGVQSFLNLVSGCEKCQLSYVQSDYRVSAKSWSIMDDTLRSSFKNQQIGMAFTKMLDAGTVTRKSSSSSSSSAAECQQFRIVDVCVMGGVSPPYSADKLWAKRARTGRVTSSGFINIRRPTSPNKAKECPSRNEIQPASKKRKVVKTSARDYFGI</sequence>
<proteinExistence type="predicted"/>
<dbReference type="GeneID" id="92207000"/>
<evidence type="ECO:0000313" key="3">
    <source>
        <dbReference type="Proteomes" id="UP001497383"/>
    </source>
</evidence>
<feature type="region of interest" description="Disordered" evidence="1">
    <location>
        <begin position="1"/>
        <end position="42"/>
    </location>
</feature>
<evidence type="ECO:0000313" key="2">
    <source>
        <dbReference type="EMBL" id="CAK9437426.1"/>
    </source>
</evidence>